<evidence type="ECO:0000313" key="3">
    <source>
        <dbReference type="Proteomes" id="UP001242480"/>
    </source>
</evidence>
<name>A0ABU0J7M4_9HYPH</name>
<gene>
    <name evidence="2" type="ORF">QO011_003287</name>
</gene>
<sequence length="116" mass="12059">MFAKTRIAWRLLIAAAALPTFLSAASAQAIVCGPHQQLADLLGAQYHEVREGMGLSKSGTVMEVFTSPAGTWTIVRSAPDGTACIVDAGEAWAGSREAMAPGPGIAPAARQDVAWH</sequence>
<dbReference type="RefSeq" id="WP_307273990.1">
    <property type="nucleotide sequence ID" value="NZ_JAUSVX010000005.1"/>
</dbReference>
<comment type="caution">
    <text evidence="2">The sequence shown here is derived from an EMBL/GenBank/DDBJ whole genome shotgun (WGS) entry which is preliminary data.</text>
</comment>
<proteinExistence type="predicted"/>
<reference evidence="2 3" key="1">
    <citation type="submission" date="2023-07" db="EMBL/GenBank/DDBJ databases">
        <title>Genomic Encyclopedia of Type Strains, Phase IV (KMG-IV): sequencing the most valuable type-strain genomes for metagenomic binning, comparative biology and taxonomic classification.</title>
        <authorList>
            <person name="Goeker M."/>
        </authorList>
    </citation>
    <scope>NUCLEOTIDE SEQUENCE [LARGE SCALE GENOMIC DNA]</scope>
    <source>
        <strain evidence="2 3">DSM 19619</strain>
    </source>
</reference>
<organism evidence="2 3">
    <name type="scientific">Labrys wisconsinensis</name>
    <dbReference type="NCBI Taxonomy" id="425677"/>
    <lineage>
        <taxon>Bacteria</taxon>
        <taxon>Pseudomonadati</taxon>
        <taxon>Pseudomonadota</taxon>
        <taxon>Alphaproteobacteria</taxon>
        <taxon>Hyphomicrobiales</taxon>
        <taxon>Xanthobacteraceae</taxon>
        <taxon>Labrys</taxon>
    </lineage>
</organism>
<evidence type="ECO:0000313" key="2">
    <source>
        <dbReference type="EMBL" id="MDQ0470271.1"/>
    </source>
</evidence>
<evidence type="ECO:0000256" key="1">
    <source>
        <dbReference type="SAM" id="SignalP"/>
    </source>
</evidence>
<feature type="chain" id="PRO_5047532692" evidence="1">
    <location>
        <begin position="30"/>
        <end position="116"/>
    </location>
</feature>
<dbReference type="Proteomes" id="UP001242480">
    <property type="component" value="Unassembled WGS sequence"/>
</dbReference>
<protein>
    <submittedName>
        <fullName evidence="2">Uncharacterized protein</fullName>
    </submittedName>
</protein>
<accession>A0ABU0J7M4</accession>
<feature type="signal peptide" evidence="1">
    <location>
        <begin position="1"/>
        <end position="29"/>
    </location>
</feature>
<keyword evidence="3" id="KW-1185">Reference proteome</keyword>
<dbReference type="EMBL" id="JAUSVX010000005">
    <property type="protein sequence ID" value="MDQ0470271.1"/>
    <property type="molecule type" value="Genomic_DNA"/>
</dbReference>
<keyword evidence="1" id="KW-0732">Signal</keyword>